<evidence type="ECO:0000313" key="2">
    <source>
        <dbReference type="EMBL" id="TNN65678.1"/>
    </source>
</evidence>
<dbReference type="EMBL" id="SRLO01000231">
    <property type="protein sequence ID" value="TNN65678.1"/>
    <property type="molecule type" value="Genomic_DNA"/>
</dbReference>
<feature type="compositionally biased region" description="Low complexity" evidence="1">
    <location>
        <begin position="70"/>
        <end position="81"/>
    </location>
</feature>
<reference evidence="2 3" key="1">
    <citation type="submission" date="2019-03" db="EMBL/GenBank/DDBJ databases">
        <title>First draft genome of Liparis tanakae, snailfish: a comprehensive survey of snailfish specific genes.</title>
        <authorList>
            <person name="Kim W."/>
            <person name="Song I."/>
            <person name="Jeong J.-H."/>
            <person name="Kim D."/>
            <person name="Kim S."/>
            <person name="Ryu S."/>
            <person name="Song J.Y."/>
            <person name="Lee S.K."/>
        </authorList>
    </citation>
    <scope>NUCLEOTIDE SEQUENCE [LARGE SCALE GENOMIC DNA]</scope>
    <source>
        <tissue evidence="2">Muscle</tissue>
    </source>
</reference>
<keyword evidence="3" id="KW-1185">Reference proteome</keyword>
<accession>A0A4Z2HIP0</accession>
<dbReference type="AlphaFoldDB" id="A0A4Z2HIP0"/>
<protein>
    <submittedName>
        <fullName evidence="2">Uncharacterized protein</fullName>
    </submittedName>
</protein>
<name>A0A4Z2HIP0_9TELE</name>
<feature type="compositionally biased region" description="Basic and acidic residues" evidence="1">
    <location>
        <begin position="1"/>
        <end position="11"/>
    </location>
</feature>
<proteinExistence type="predicted"/>
<feature type="region of interest" description="Disordered" evidence="1">
    <location>
        <begin position="1"/>
        <end position="51"/>
    </location>
</feature>
<feature type="region of interest" description="Disordered" evidence="1">
    <location>
        <begin position="63"/>
        <end position="93"/>
    </location>
</feature>
<feature type="region of interest" description="Disordered" evidence="1">
    <location>
        <begin position="151"/>
        <end position="211"/>
    </location>
</feature>
<gene>
    <name evidence="2" type="ORF">EYF80_024082</name>
</gene>
<organism evidence="2 3">
    <name type="scientific">Liparis tanakae</name>
    <name type="common">Tanaka's snailfish</name>
    <dbReference type="NCBI Taxonomy" id="230148"/>
    <lineage>
        <taxon>Eukaryota</taxon>
        <taxon>Metazoa</taxon>
        <taxon>Chordata</taxon>
        <taxon>Craniata</taxon>
        <taxon>Vertebrata</taxon>
        <taxon>Euteleostomi</taxon>
        <taxon>Actinopterygii</taxon>
        <taxon>Neopterygii</taxon>
        <taxon>Teleostei</taxon>
        <taxon>Neoteleostei</taxon>
        <taxon>Acanthomorphata</taxon>
        <taxon>Eupercaria</taxon>
        <taxon>Perciformes</taxon>
        <taxon>Cottioidei</taxon>
        <taxon>Cottales</taxon>
        <taxon>Liparidae</taxon>
        <taxon>Liparis</taxon>
    </lineage>
</organism>
<dbReference type="Proteomes" id="UP000314294">
    <property type="component" value="Unassembled WGS sequence"/>
</dbReference>
<evidence type="ECO:0000256" key="1">
    <source>
        <dbReference type="SAM" id="MobiDB-lite"/>
    </source>
</evidence>
<sequence>MYHQRLQEERSPPSGGSPSHGRRPEGKESASPCGFYSNNAQTLGDPLSSPVSSSVFHFLQTARGHGGQAGPAATPSSGAAQRGASDGSALTERERQAGPAACALQSMLLHVRVPYWVTLHCFHSEVAETCARASAAAAPTAPLRCVSALAERRTEPRGEGRDAEKKSGAHRDAVGHSTDCEQITPTHQPPSSSSPNLHVKKRKKSDLCGARQSLPFQHGDCAK</sequence>
<evidence type="ECO:0000313" key="3">
    <source>
        <dbReference type="Proteomes" id="UP000314294"/>
    </source>
</evidence>
<comment type="caution">
    <text evidence="2">The sequence shown here is derived from an EMBL/GenBank/DDBJ whole genome shotgun (WGS) entry which is preliminary data.</text>
</comment>
<feature type="compositionally biased region" description="Basic and acidic residues" evidence="1">
    <location>
        <begin position="151"/>
        <end position="174"/>
    </location>
</feature>